<feature type="domain" description="Histidine kinase" evidence="10">
    <location>
        <begin position="475"/>
        <end position="679"/>
    </location>
</feature>
<keyword evidence="9" id="KW-1133">Transmembrane helix</keyword>
<dbReference type="PROSITE" id="PS50109">
    <property type="entry name" value="HIS_KIN"/>
    <property type="match status" value="1"/>
</dbReference>
<evidence type="ECO:0000256" key="1">
    <source>
        <dbReference type="ARBA" id="ARBA00000085"/>
    </source>
</evidence>
<proteinExistence type="predicted"/>
<dbReference type="InterPro" id="IPR003661">
    <property type="entry name" value="HisK_dim/P_dom"/>
</dbReference>
<keyword evidence="9" id="KW-0812">Transmembrane</keyword>
<evidence type="ECO:0000256" key="6">
    <source>
        <dbReference type="ARBA" id="ARBA00022777"/>
    </source>
</evidence>
<evidence type="ECO:0000256" key="8">
    <source>
        <dbReference type="ARBA" id="ARBA00023012"/>
    </source>
</evidence>
<organism evidence="11 12">
    <name type="scientific">Rhodanobacter terrae</name>
    <dbReference type="NCBI Taxonomy" id="418647"/>
    <lineage>
        <taxon>Bacteria</taxon>
        <taxon>Pseudomonadati</taxon>
        <taxon>Pseudomonadota</taxon>
        <taxon>Gammaproteobacteria</taxon>
        <taxon>Lysobacterales</taxon>
        <taxon>Rhodanobacteraceae</taxon>
        <taxon>Rhodanobacter</taxon>
    </lineage>
</organism>
<keyword evidence="5" id="KW-0547">Nucleotide-binding</keyword>
<dbReference type="PANTHER" id="PTHR43065:SF10">
    <property type="entry name" value="PEROXIDE STRESS-ACTIVATED HISTIDINE KINASE MAK3"/>
    <property type="match status" value="1"/>
</dbReference>
<evidence type="ECO:0000256" key="5">
    <source>
        <dbReference type="ARBA" id="ARBA00022741"/>
    </source>
</evidence>
<evidence type="ECO:0000256" key="9">
    <source>
        <dbReference type="SAM" id="Phobius"/>
    </source>
</evidence>
<dbReference type="Pfam" id="PF13185">
    <property type="entry name" value="GAF_2"/>
    <property type="match status" value="1"/>
</dbReference>
<dbReference type="EC" id="2.7.13.3" evidence="2"/>
<feature type="transmembrane region" description="Helical" evidence="9">
    <location>
        <begin position="232"/>
        <end position="251"/>
    </location>
</feature>
<feature type="transmembrane region" description="Helical" evidence="9">
    <location>
        <begin position="34"/>
        <end position="53"/>
    </location>
</feature>
<dbReference type="SUPFAM" id="SSF55781">
    <property type="entry name" value="GAF domain-like"/>
    <property type="match status" value="1"/>
</dbReference>
<dbReference type="InterPro" id="IPR036890">
    <property type="entry name" value="HATPase_C_sf"/>
</dbReference>
<evidence type="ECO:0000259" key="10">
    <source>
        <dbReference type="PROSITE" id="PS50109"/>
    </source>
</evidence>
<name>A0ABW0T2Y3_9GAMM</name>
<feature type="transmembrane region" description="Helical" evidence="9">
    <location>
        <begin position="59"/>
        <end position="82"/>
    </location>
</feature>
<feature type="transmembrane region" description="Helical" evidence="9">
    <location>
        <begin position="257"/>
        <end position="278"/>
    </location>
</feature>
<evidence type="ECO:0000256" key="7">
    <source>
        <dbReference type="ARBA" id="ARBA00022840"/>
    </source>
</evidence>
<dbReference type="InterPro" id="IPR004358">
    <property type="entry name" value="Sig_transdc_His_kin-like_C"/>
</dbReference>
<evidence type="ECO:0000313" key="11">
    <source>
        <dbReference type="EMBL" id="MFC5583254.1"/>
    </source>
</evidence>
<reference evidence="12" key="1">
    <citation type="journal article" date="2019" name="Int. J. Syst. Evol. Microbiol.">
        <title>The Global Catalogue of Microorganisms (GCM) 10K type strain sequencing project: providing services to taxonomists for standard genome sequencing and annotation.</title>
        <authorList>
            <consortium name="The Broad Institute Genomics Platform"/>
            <consortium name="The Broad Institute Genome Sequencing Center for Infectious Disease"/>
            <person name="Wu L."/>
            <person name="Ma J."/>
        </authorList>
    </citation>
    <scope>NUCLEOTIDE SEQUENCE [LARGE SCALE GENOMIC DNA]</scope>
    <source>
        <strain evidence="12">CGMCC 1.13587</strain>
    </source>
</reference>
<keyword evidence="4 11" id="KW-0808">Transferase</keyword>
<accession>A0ABW0T2Y3</accession>
<dbReference type="Proteomes" id="UP001596111">
    <property type="component" value="Unassembled WGS sequence"/>
</dbReference>
<keyword evidence="9" id="KW-0472">Membrane</keyword>
<protein>
    <recommendedName>
        <fullName evidence="2">histidine kinase</fullName>
        <ecNumber evidence="2">2.7.13.3</ecNumber>
    </recommendedName>
</protein>
<evidence type="ECO:0000256" key="3">
    <source>
        <dbReference type="ARBA" id="ARBA00022553"/>
    </source>
</evidence>
<keyword evidence="7" id="KW-0067">ATP-binding</keyword>
<feature type="transmembrane region" description="Helical" evidence="9">
    <location>
        <begin position="192"/>
        <end position="211"/>
    </location>
</feature>
<dbReference type="RefSeq" id="WP_377330110.1">
    <property type="nucleotide sequence ID" value="NZ_JBHSNG010000040.1"/>
</dbReference>
<feature type="transmembrane region" description="Helical" evidence="9">
    <location>
        <begin position="6"/>
        <end position="27"/>
    </location>
</feature>
<dbReference type="SMART" id="SM00387">
    <property type="entry name" value="HATPase_c"/>
    <property type="match status" value="1"/>
</dbReference>
<evidence type="ECO:0000256" key="2">
    <source>
        <dbReference type="ARBA" id="ARBA00012438"/>
    </source>
</evidence>
<feature type="transmembrane region" description="Helical" evidence="9">
    <location>
        <begin position="127"/>
        <end position="146"/>
    </location>
</feature>
<dbReference type="InterPro" id="IPR003018">
    <property type="entry name" value="GAF"/>
</dbReference>
<dbReference type="Gene3D" id="3.30.565.10">
    <property type="entry name" value="Histidine kinase-like ATPase, C-terminal domain"/>
    <property type="match status" value="1"/>
</dbReference>
<keyword evidence="3" id="KW-0597">Phosphoprotein</keyword>
<comment type="catalytic activity">
    <reaction evidence="1">
        <text>ATP + protein L-histidine = ADP + protein N-phospho-L-histidine.</text>
        <dbReference type="EC" id="2.7.13.3"/>
    </reaction>
</comment>
<dbReference type="InterPro" id="IPR014265">
    <property type="entry name" value="XrtA/PrsK"/>
</dbReference>
<feature type="transmembrane region" description="Helical" evidence="9">
    <location>
        <begin position="158"/>
        <end position="180"/>
    </location>
</feature>
<gene>
    <name evidence="11" type="primary">prsK</name>
    <name evidence="11" type="ORF">ACFPPB_19255</name>
</gene>
<dbReference type="InterPro" id="IPR029016">
    <property type="entry name" value="GAF-like_dom_sf"/>
</dbReference>
<dbReference type="Gene3D" id="3.30.450.40">
    <property type="match status" value="1"/>
</dbReference>
<dbReference type="EMBL" id="JBHSNG010000040">
    <property type="protein sequence ID" value="MFC5583254.1"/>
    <property type="molecule type" value="Genomic_DNA"/>
</dbReference>
<dbReference type="NCBIfam" id="TIGR02916">
    <property type="entry name" value="PEP_his_kin"/>
    <property type="match status" value="1"/>
</dbReference>
<dbReference type="GO" id="GO:0004673">
    <property type="term" value="F:protein histidine kinase activity"/>
    <property type="evidence" value="ECO:0007669"/>
    <property type="project" value="UniProtKB-EC"/>
</dbReference>
<dbReference type="InterPro" id="IPR005467">
    <property type="entry name" value="His_kinase_dom"/>
</dbReference>
<dbReference type="SUPFAM" id="SSF55874">
    <property type="entry name" value="ATPase domain of HSP90 chaperone/DNA topoisomerase II/histidine kinase"/>
    <property type="match status" value="1"/>
</dbReference>
<evidence type="ECO:0000313" key="12">
    <source>
        <dbReference type="Proteomes" id="UP001596111"/>
    </source>
</evidence>
<keyword evidence="12" id="KW-1185">Reference proteome</keyword>
<dbReference type="Pfam" id="PF02518">
    <property type="entry name" value="HATPase_c"/>
    <property type="match status" value="1"/>
</dbReference>
<dbReference type="SMART" id="SM00065">
    <property type="entry name" value="GAF"/>
    <property type="match status" value="1"/>
</dbReference>
<keyword evidence="6 11" id="KW-0418">Kinase</keyword>
<feature type="transmembrane region" description="Helical" evidence="9">
    <location>
        <begin position="94"/>
        <end position="115"/>
    </location>
</feature>
<dbReference type="PANTHER" id="PTHR43065">
    <property type="entry name" value="SENSOR HISTIDINE KINASE"/>
    <property type="match status" value="1"/>
</dbReference>
<dbReference type="InterPro" id="IPR003594">
    <property type="entry name" value="HATPase_dom"/>
</dbReference>
<evidence type="ECO:0000256" key="4">
    <source>
        <dbReference type="ARBA" id="ARBA00022679"/>
    </source>
</evidence>
<dbReference type="CDD" id="cd00082">
    <property type="entry name" value="HisKA"/>
    <property type="match status" value="1"/>
</dbReference>
<dbReference type="PRINTS" id="PR00344">
    <property type="entry name" value="BCTRLSENSOR"/>
</dbReference>
<keyword evidence="8" id="KW-0902">Two-component regulatory system</keyword>
<sequence>MHLIVITSYLIAAAAFLAGTTLLGVGWRGQRTGALLILATLISVLWSAFLAYAEWRRTVAISWILTAEVLRYGAWLVFLGTLSDVGTMSGLLRGLRVTVHALWIMLTLYCLWPVTDLPQTTVLPFSVDVPLVGVLVLALAGVVFLEQIYRNVQPKQRWALKFLVIALGLMFTYDIFLYSYAVLYRQLNINAWAARGFIDALVVPLLVVAAARNPQWSLEVGVSRRAVFYSTSLLVVAFYIIATSIGGYYVRLYGGDWGRVAEITLVCFALLVVLLITFSGQARSHLRVFLHKNFFSFRHDYREEWLRLSATLATSDSELPQRAVQAMAQIMDSPGGALFMRSDADEFVPEACWNMPTPVGLKLPSCLPAFGIMRSRRWIYDLSEPPPLGDERLRAPAELCALTRAWLLVPLVLEDRLIGFVVLAHARASRAFDWEDIDLLRAAGGQVAGALAQAADAQRVAEVRQFEGFNRLTAFLMHDLKNLAAQQSLLLQNAERHKHNPAFVDDMLTTVANSVHRISRLLEQLRGEAVPAMHGRLQLAAVMLKAIDECRSQVPQPEYQQPAADDLWVQANSEQLATVLGHVIRNAQDAAQAHGHVTLRVKRESVHASIEIEDDGAGMDEDFIRNRLFKPFFTTKASRGMGIGAYQAREYVHSLGGAMRVNSTPGQGTVIAIQLPLDEPAGDETVAGRLGAAS</sequence>
<comment type="caution">
    <text evidence="11">The sequence shown here is derived from an EMBL/GenBank/DDBJ whole genome shotgun (WGS) entry which is preliminary data.</text>
</comment>